<keyword evidence="2" id="KW-0521">NADP</keyword>
<dbReference type="InterPro" id="IPR029903">
    <property type="entry name" value="RmlD-like-bd"/>
</dbReference>
<dbReference type="PANTHER" id="PTHR10491">
    <property type="entry name" value="DTDP-4-DEHYDRORHAMNOSE REDUCTASE"/>
    <property type="match status" value="1"/>
</dbReference>
<dbReference type="Gene3D" id="3.90.25.10">
    <property type="entry name" value="UDP-galactose 4-epimerase, domain 1"/>
    <property type="match status" value="1"/>
</dbReference>
<dbReference type="EMBL" id="JBHRZH010000015">
    <property type="protein sequence ID" value="MFC3762471.1"/>
    <property type="molecule type" value="Genomic_DNA"/>
</dbReference>
<dbReference type="SUPFAM" id="SSF51735">
    <property type="entry name" value="NAD(P)-binding Rossmann-fold domains"/>
    <property type="match status" value="1"/>
</dbReference>
<evidence type="ECO:0000313" key="5">
    <source>
        <dbReference type="Proteomes" id="UP001595699"/>
    </source>
</evidence>
<evidence type="ECO:0000259" key="3">
    <source>
        <dbReference type="Pfam" id="PF04321"/>
    </source>
</evidence>
<comment type="pathway">
    <text evidence="2">Carbohydrate biosynthesis; dTDP-L-rhamnose biosynthesis.</text>
</comment>
<gene>
    <name evidence="4" type="primary">rfbD</name>
    <name evidence="4" type="ORF">ACFOUW_16640</name>
</gene>
<evidence type="ECO:0000256" key="1">
    <source>
        <dbReference type="ARBA" id="ARBA00010944"/>
    </source>
</evidence>
<proteinExistence type="inferred from homology"/>
<comment type="caution">
    <text evidence="4">The sequence shown here is derived from an EMBL/GenBank/DDBJ whole genome shotgun (WGS) entry which is preliminary data.</text>
</comment>
<dbReference type="NCBIfam" id="TIGR01214">
    <property type="entry name" value="rmlD"/>
    <property type="match status" value="1"/>
</dbReference>
<name>A0ABV7YCV3_9ACTN</name>
<evidence type="ECO:0000313" key="4">
    <source>
        <dbReference type="EMBL" id="MFC3762471.1"/>
    </source>
</evidence>
<keyword evidence="2 4" id="KW-0560">Oxidoreductase</keyword>
<dbReference type="RefSeq" id="WP_205118765.1">
    <property type="nucleotide sequence ID" value="NZ_JAFBCM010000001.1"/>
</dbReference>
<dbReference type="Pfam" id="PF04321">
    <property type="entry name" value="RmlD_sub_bind"/>
    <property type="match status" value="1"/>
</dbReference>
<comment type="function">
    <text evidence="2">Catalyzes the reduction of dTDP-6-deoxy-L-lyxo-4-hexulose to yield dTDP-L-rhamnose.</text>
</comment>
<dbReference type="Proteomes" id="UP001595699">
    <property type="component" value="Unassembled WGS sequence"/>
</dbReference>
<dbReference type="GO" id="GO:0008831">
    <property type="term" value="F:dTDP-4-dehydrorhamnose reductase activity"/>
    <property type="evidence" value="ECO:0007669"/>
    <property type="project" value="UniProtKB-EC"/>
</dbReference>
<accession>A0ABV7YCV3</accession>
<dbReference type="InterPro" id="IPR036291">
    <property type="entry name" value="NAD(P)-bd_dom_sf"/>
</dbReference>
<organism evidence="4 5">
    <name type="scientific">Tenggerimyces flavus</name>
    <dbReference type="NCBI Taxonomy" id="1708749"/>
    <lineage>
        <taxon>Bacteria</taxon>
        <taxon>Bacillati</taxon>
        <taxon>Actinomycetota</taxon>
        <taxon>Actinomycetes</taxon>
        <taxon>Propionibacteriales</taxon>
        <taxon>Nocardioidaceae</taxon>
        <taxon>Tenggerimyces</taxon>
    </lineage>
</organism>
<dbReference type="CDD" id="cd05254">
    <property type="entry name" value="dTDP_HR_like_SDR_e"/>
    <property type="match status" value="1"/>
</dbReference>
<sequence length="270" mass="29007">MTRWLVTGAGGLLGREVVARLGAVGLVRAELDVTSDSAVRSAFDAHRPDVVVNCAAWTNVDTAETHPAEASLVNAEGPRVLASASAEVGARLLHISTDYVFAGSADSPYSEADPTGPVNHYGRTKLAGEHAVLAHGGTVVRTAWLFSADGANFVTAMIQQEREREYLDVVADKRGQPTWTRDVVDHLSAAADYGPGVVHLTNAGDATRHEQAQEVFRLLGKDPERVRPISSSDTPDRAPRPTYTVLANHRLPPLPHWREALRAVVYSLGV</sequence>
<protein>
    <recommendedName>
        <fullName evidence="2">dTDP-4-dehydrorhamnose reductase</fullName>
        <ecNumber evidence="2">1.1.1.133</ecNumber>
    </recommendedName>
</protein>
<keyword evidence="5" id="KW-1185">Reference proteome</keyword>
<dbReference type="PANTHER" id="PTHR10491:SF4">
    <property type="entry name" value="METHIONINE ADENOSYLTRANSFERASE 2 SUBUNIT BETA"/>
    <property type="match status" value="1"/>
</dbReference>
<feature type="domain" description="RmlD-like substrate binding" evidence="3">
    <location>
        <begin position="4"/>
        <end position="266"/>
    </location>
</feature>
<dbReference type="EC" id="1.1.1.133" evidence="2"/>
<dbReference type="InterPro" id="IPR005913">
    <property type="entry name" value="dTDP_dehydrorham_reduct"/>
</dbReference>
<comment type="similarity">
    <text evidence="1 2">Belongs to the dTDP-4-dehydrorhamnose reductase family.</text>
</comment>
<reference evidence="5" key="1">
    <citation type="journal article" date="2019" name="Int. J. Syst. Evol. Microbiol.">
        <title>The Global Catalogue of Microorganisms (GCM) 10K type strain sequencing project: providing services to taxonomists for standard genome sequencing and annotation.</title>
        <authorList>
            <consortium name="The Broad Institute Genomics Platform"/>
            <consortium name="The Broad Institute Genome Sequencing Center for Infectious Disease"/>
            <person name="Wu L."/>
            <person name="Ma J."/>
        </authorList>
    </citation>
    <scope>NUCLEOTIDE SEQUENCE [LARGE SCALE GENOMIC DNA]</scope>
    <source>
        <strain evidence="5">CGMCC 4.7241</strain>
    </source>
</reference>
<dbReference type="Gene3D" id="3.40.50.720">
    <property type="entry name" value="NAD(P)-binding Rossmann-like Domain"/>
    <property type="match status" value="1"/>
</dbReference>
<evidence type="ECO:0000256" key="2">
    <source>
        <dbReference type="RuleBase" id="RU364082"/>
    </source>
</evidence>